<dbReference type="PANTHER" id="PTHR16305:SF28">
    <property type="entry name" value="GUANYLATE CYCLASE DOMAIN-CONTAINING PROTEIN"/>
    <property type="match status" value="1"/>
</dbReference>
<dbReference type="RefSeq" id="WP_343931955.1">
    <property type="nucleotide sequence ID" value="NZ_BAAABU010000001.1"/>
</dbReference>
<dbReference type="InterPro" id="IPR041664">
    <property type="entry name" value="AAA_16"/>
</dbReference>
<comment type="caution">
    <text evidence="4">The sequence shown here is derived from an EMBL/GenBank/DDBJ whole genome shotgun (WGS) entry which is preliminary data.</text>
</comment>
<dbReference type="EMBL" id="BAAABU010000001">
    <property type="protein sequence ID" value="GAA0210598.1"/>
    <property type="molecule type" value="Genomic_DNA"/>
</dbReference>
<evidence type="ECO:0000256" key="2">
    <source>
        <dbReference type="ARBA" id="ARBA00022840"/>
    </source>
</evidence>
<evidence type="ECO:0000313" key="4">
    <source>
        <dbReference type="EMBL" id="GAA0210598.1"/>
    </source>
</evidence>
<dbReference type="InterPro" id="IPR027417">
    <property type="entry name" value="P-loop_NTPase"/>
</dbReference>
<gene>
    <name evidence="4" type="ORF">GCM10010492_05460</name>
</gene>
<proteinExistence type="predicted"/>
<reference evidence="4 5" key="1">
    <citation type="journal article" date="2019" name="Int. J. Syst. Evol. Microbiol.">
        <title>The Global Catalogue of Microorganisms (GCM) 10K type strain sequencing project: providing services to taxonomists for standard genome sequencing and annotation.</title>
        <authorList>
            <consortium name="The Broad Institute Genomics Platform"/>
            <consortium name="The Broad Institute Genome Sequencing Center for Infectious Disease"/>
            <person name="Wu L."/>
            <person name="Ma J."/>
        </authorList>
    </citation>
    <scope>NUCLEOTIDE SEQUENCE [LARGE SCALE GENOMIC DNA]</scope>
    <source>
        <strain evidence="4 5">JCM 3380</strain>
    </source>
</reference>
<keyword evidence="5" id="KW-1185">Reference proteome</keyword>
<keyword evidence="1" id="KW-0547">Nucleotide-binding</keyword>
<accession>A0ABN0T2R3</accession>
<organism evidence="4 5">
    <name type="scientific">Saccharothrix mutabilis subsp. mutabilis</name>
    <dbReference type="NCBI Taxonomy" id="66855"/>
    <lineage>
        <taxon>Bacteria</taxon>
        <taxon>Bacillati</taxon>
        <taxon>Actinomycetota</taxon>
        <taxon>Actinomycetes</taxon>
        <taxon>Pseudonocardiales</taxon>
        <taxon>Pseudonocardiaceae</taxon>
        <taxon>Saccharothrix</taxon>
    </lineage>
</organism>
<dbReference type="PANTHER" id="PTHR16305">
    <property type="entry name" value="TESTICULAR SOLUBLE ADENYLYL CYCLASE"/>
    <property type="match status" value="1"/>
</dbReference>
<evidence type="ECO:0000313" key="5">
    <source>
        <dbReference type="Proteomes" id="UP001500416"/>
    </source>
</evidence>
<dbReference type="Pfam" id="PF13191">
    <property type="entry name" value="AAA_16"/>
    <property type="match status" value="1"/>
</dbReference>
<sequence>MRLIGRDHPSGVLRAEVERAAHSHGGLVLVAGEAGIGKTTLVTGAADQARRQGALVLAGSCWDSDTAPGYWPWVQVVRALRRAATGEEWHPRLSALLGEGSAEHTPESFPLYDAVSSALVAVSQRRPVVVVLEDLHWADPASLKLLEFAAQHTWFERVLLVGTYRDVEVEADGHPLRPLVTPLISRATAVTLTGLSEAEVGELMAATAGRSPDADLVAAVHQRTGGNPFYVEQTARLWQGGNPVTAIAPGVRDALERRLSLLPPRVGELLTAASVLGREFHRRVLAATAGLPVPHADRLLDQAAQARLVRALGGGRFAFAHDLVRETLYDSVADKDVRHAAVLDAVTGDLTAHVLPTDLARHAHLAGDRLPAERAVDLMVAAARDASGRLAVEEAIGHYRRALDRAADPRLRMKLELGLGHELFHCGAPEESAKAFAAAVDLARTLDDPVALARVALTRIRFAAHDDETRELLRDAYAGLIGPPPDEPEDVLARALSVQVADLARSGQDDDALADGLWAAHDIAWGLGTAHKRLALTAELADVARRTADHSAESYAASLRWVALLELGDPRYREQLQTFVAQSDRWAQPRFTFASAVDQSIIATFQGRFTEAEALMARAETLGVAHEHGGYSMMHAHLRWALLLAQGRFAELDELDLGGHPYPGLLRGIAAVQRGDLATARVLLAGYDPDDLRFHWLFEPLWQRFRAHFAHAAGDRALAAEIRDQLAPHRGQWLVGLYGCDLSGPVDLWLGLVDLTLGRRDEAVAELTAALRSAEAMHARPWAEEVRRHLEAATGEHAAPANEFRRDGDVWSLSYNGSTVRMPDSKGLRDLHVLLGNAGSPVPAVSLLDPEAAPSARLGGDPVLDEEAKAAYRRRLARLDDEIDNAPTDARAAELDRERAALLDELRAAAGLAGRTRRLGDEAERARKTVTARIRDTLRKLTERHPELAAHLREHVSTGSTCTYSGHERFRL</sequence>
<feature type="domain" description="Orc1-like AAA ATPase" evidence="3">
    <location>
        <begin position="2"/>
        <end position="161"/>
    </location>
</feature>
<name>A0ABN0T2R3_9PSEU</name>
<dbReference type="Proteomes" id="UP001500416">
    <property type="component" value="Unassembled WGS sequence"/>
</dbReference>
<evidence type="ECO:0000259" key="3">
    <source>
        <dbReference type="Pfam" id="PF13191"/>
    </source>
</evidence>
<keyword evidence="2" id="KW-0067">ATP-binding</keyword>
<dbReference type="SUPFAM" id="SSF52540">
    <property type="entry name" value="P-loop containing nucleoside triphosphate hydrolases"/>
    <property type="match status" value="1"/>
</dbReference>
<protein>
    <recommendedName>
        <fullName evidence="3">Orc1-like AAA ATPase domain-containing protein</fullName>
    </recommendedName>
</protein>
<evidence type="ECO:0000256" key="1">
    <source>
        <dbReference type="ARBA" id="ARBA00022741"/>
    </source>
</evidence>